<evidence type="ECO:0000313" key="7">
    <source>
        <dbReference type="EMBL" id="MFC6659147.1"/>
    </source>
</evidence>
<gene>
    <name evidence="7" type="ORF">ACFP90_01300</name>
</gene>
<dbReference type="RefSeq" id="WP_380053641.1">
    <property type="nucleotide sequence ID" value="NZ_JBHSWB010000001.1"/>
</dbReference>
<dbReference type="EMBL" id="JBHSWB010000001">
    <property type="protein sequence ID" value="MFC6659147.1"/>
    <property type="molecule type" value="Genomic_DNA"/>
</dbReference>
<evidence type="ECO:0000259" key="6">
    <source>
        <dbReference type="Pfam" id="PF01494"/>
    </source>
</evidence>
<dbReference type="InterPro" id="IPR050493">
    <property type="entry name" value="FAD-dep_Monooxygenase_BioMet"/>
</dbReference>
<evidence type="ECO:0000256" key="5">
    <source>
        <dbReference type="ARBA" id="ARBA00023033"/>
    </source>
</evidence>
<keyword evidence="2" id="KW-0285">Flavoprotein</keyword>
<comment type="cofactor">
    <cofactor evidence="1">
        <name>FAD</name>
        <dbReference type="ChEBI" id="CHEBI:57692"/>
    </cofactor>
</comment>
<dbReference type="Gene3D" id="3.50.50.60">
    <property type="entry name" value="FAD/NAD(P)-binding domain"/>
    <property type="match status" value="1"/>
</dbReference>
<feature type="domain" description="FAD-binding" evidence="6">
    <location>
        <begin position="10"/>
        <end position="83"/>
    </location>
</feature>
<evidence type="ECO:0000256" key="2">
    <source>
        <dbReference type="ARBA" id="ARBA00022630"/>
    </source>
</evidence>
<evidence type="ECO:0000256" key="4">
    <source>
        <dbReference type="ARBA" id="ARBA00023002"/>
    </source>
</evidence>
<dbReference type="PANTHER" id="PTHR13789:SF318">
    <property type="entry name" value="GERANYLGERANYL DIPHOSPHATE REDUCTASE"/>
    <property type="match status" value="1"/>
</dbReference>
<dbReference type="PRINTS" id="PR00420">
    <property type="entry name" value="RNGMNOXGNASE"/>
</dbReference>
<evidence type="ECO:0000313" key="8">
    <source>
        <dbReference type="Proteomes" id="UP001596317"/>
    </source>
</evidence>
<proteinExistence type="predicted"/>
<evidence type="ECO:0000256" key="3">
    <source>
        <dbReference type="ARBA" id="ARBA00022827"/>
    </source>
</evidence>
<keyword evidence="8" id="KW-1185">Reference proteome</keyword>
<keyword evidence="3" id="KW-0274">FAD</keyword>
<evidence type="ECO:0000256" key="1">
    <source>
        <dbReference type="ARBA" id="ARBA00001974"/>
    </source>
</evidence>
<accession>A0ABW1ZFL0</accession>
<keyword evidence="5 7" id="KW-0503">Monooxygenase</keyword>
<dbReference type="Proteomes" id="UP001596317">
    <property type="component" value="Unassembled WGS sequence"/>
</dbReference>
<dbReference type="GO" id="GO:0004497">
    <property type="term" value="F:monooxygenase activity"/>
    <property type="evidence" value="ECO:0007669"/>
    <property type="project" value="UniProtKB-KW"/>
</dbReference>
<sequence length="128" mass="13584">MPGAPVIRTDIHEVHLRRWGQGCVTLLGDAAHAMTPNLGQGAAMALEDAWVLGQHLAATADVPAALARSEALRRPRVEAVQRQSRRVGQAGQLEDGALRALRDLAMRLTPAAAAQRASQGLFSVHLDG</sequence>
<dbReference type="PANTHER" id="PTHR13789">
    <property type="entry name" value="MONOOXYGENASE"/>
    <property type="match status" value="1"/>
</dbReference>
<name>A0ABW1ZFL0_9DEIO</name>
<dbReference type="Pfam" id="PF01494">
    <property type="entry name" value="FAD_binding_3"/>
    <property type="match status" value="1"/>
</dbReference>
<dbReference type="InterPro" id="IPR002938">
    <property type="entry name" value="FAD-bd"/>
</dbReference>
<keyword evidence="4" id="KW-0560">Oxidoreductase</keyword>
<comment type="caution">
    <text evidence="7">The sequence shown here is derived from an EMBL/GenBank/DDBJ whole genome shotgun (WGS) entry which is preliminary data.</text>
</comment>
<protein>
    <submittedName>
        <fullName evidence="7">FAD-dependent monooxygenase</fullName>
    </submittedName>
</protein>
<organism evidence="7 8">
    <name type="scientific">Deinococcus multiflagellatus</name>
    <dbReference type="NCBI Taxonomy" id="1656887"/>
    <lineage>
        <taxon>Bacteria</taxon>
        <taxon>Thermotogati</taxon>
        <taxon>Deinococcota</taxon>
        <taxon>Deinococci</taxon>
        <taxon>Deinococcales</taxon>
        <taxon>Deinococcaceae</taxon>
        <taxon>Deinococcus</taxon>
    </lineage>
</organism>
<dbReference type="SUPFAM" id="SSF51905">
    <property type="entry name" value="FAD/NAD(P)-binding domain"/>
    <property type="match status" value="1"/>
</dbReference>
<reference evidence="8" key="1">
    <citation type="journal article" date="2019" name="Int. J. Syst. Evol. Microbiol.">
        <title>The Global Catalogue of Microorganisms (GCM) 10K type strain sequencing project: providing services to taxonomists for standard genome sequencing and annotation.</title>
        <authorList>
            <consortium name="The Broad Institute Genomics Platform"/>
            <consortium name="The Broad Institute Genome Sequencing Center for Infectious Disease"/>
            <person name="Wu L."/>
            <person name="Ma J."/>
        </authorList>
    </citation>
    <scope>NUCLEOTIDE SEQUENCE [LARGE SCALE GENOMIC DNA]</scope>
    <source>
        <strain evidence="8">CCUG 63830</strain>
    </source>
</reference>
<dbReference type="InterPro" id="IPR036188">
    <property type="entry name" value="FAD/NAD-bd_sf"/>
</dbReference>